<dbReference type="EMBL" id="MZGU01000001">
    <property type="protein sequence ID" value="PWB87223.1"/>
    <property type="molecule type" value="Genomic_DNA"/>
</dbReference>
<evidence type="ECO:0000259" key="2">
    <source>
        <dbReference type="Pfam" id="PF05050"/>
    </source>
</evidence>
<feature type="domain" description="Methyltransferase FkbM" evidence="2">
    <location>
        <begin position="169"/>
        <end position="312"/>
    </location>
</feature>
<dbReference type="InterPro" id="IPR006342">
    <property type="entry name" value="FkbM_mtfrase"/>
</dbReference>
<keyword evidence="1" id="KW-0175">Coiled coil</keyword>
<organism evidence="3 4">
    <name type="scientific">Methanobrevibacter woesei</name>
    <dbReference type="NCBI Taxonomy" id="190976"/>
    <lineage>
        <taxon>Archaea</taxon>
        <taxon>Methanobacteriati</taxon>
        <taxon>Methanobacteriota</taxon>
        <taxon>Methanomada group</taxon>
        <taxon>Methanobacteria</taxon>
        <taxon>Methanobacteriales</taxon>
        <taxon>Methanobacteriaceae</taxon>
        <taxon>Methanobrevibacter</taxon>
    </lineage>
</organism>
<dbReference type="Pfam" id="PF05050">
    <property type="entry name" value="Methyltransf_21"/>
    <property type="match status" value="1"/>
</dbReference>
<dbReference type="PANTHER" id="PTHR34203">
    <property type="entry name" value="METHYLTRANSFERASE, FKBM FAMILY PROTEIN"/>
    <property type="match status" value="1"/>
</dbReference>
<dbReference type="InterPro" id="IPR029063">
    <property type="entry name" value="SAM-dependent_MTases_sf"/>
</dbReference>
<dbReference type="SUPFAM" id="SSF53335">
    <property type="entry name" value="S-adenosyl-L-methionine-dependent methyltransferases"/>
    <property type="match status" value="1"/>
</dbReference>
<name>A0A2U1S9M5_9EURY</name>
<dbReference type="Gene3D" id="3.40.50.150">
    <property type="entry name" value="Vaccinia Virus protein VP39"/>
    <property type="match status" value="1"/>
</dbReference>
<dbReference type="InterPro" id="IPR052514">
    <property type="entry name" value="SAM-dependent_MTase"/>
</dbReference>
<protein>
    <recommendedName>
        <fullName evidence="2">Methyltransferase FkbM domain-containing protein</fullName>
    </recommendedName>
</protein>
<evidence type="ECO:0000256" key="1">
    <source>
        <dbReference type="SAM" id="Coils"/>
    </source>
</evidence>
<dbReference type="Proteomes" id="UP000245577">
    <property type="component" value="Unassembled WGS sequence"/>
</dbReference>
<dbReference type="RefSeq" id="WP_116668839.1">
    <property type="nucleotide sequence ID" value="NZ_MZGU01000001.1"/>
</dbReference>
<feature type="coiled-coil region" evidence="1">
    <location>
        <begin position="15"/>
        <end position="42"/>
    </location>
</feature>
<dbReference type="PANTHER" id="PTHR34203:SF15">
    <property type="entry name" value="SLL1173 PROTEIN"/>
    <property type="match status" value="1"/>
</dbReference>
<evidence type="ECO:0000313" key="3">
    <source>
        <dbReference type="EMBL" id="PWB87223.1"/>
    </source>
</evidence>
<accession>A0A2U1S9M5</accession>
<proteinExistence type="predicted"/>
<keyword evidence="4" id="KW-1185">Reference proteome</keyword>
<dbReference type="NCBIfam" id="TIGR01444">
    <property type="entry name" value="fkbM_fam"/>
    <property type="match status" value="1"/>
</dbReference>
<comment type="caution">
    <text evidence="3">The sequence shown here is derived from an EMBL/GenBank/DDBJ whole genome shotgun (WGS) entry which is preliminary data.</text>
</comment>
<dbReference type="AlphaFoldDB" id="A0A2U1S9M5"/>
<reference evidence="3 4" key="1">
    <citation type="submission" date="2017-03" db="EMBL/GenBank/DDBJ databases">
        <title>Genome sequence of Methanobrevibacter wosei.</title>
        <authorList>
            <person name="Poehlein A."/>
            <person name="Seedorf H."/>
            <person name="Daniel R."/>
        </authorList>
    </citation>
    <scope>NUCLEOTIDE SEQUENCE [LARGE SCALE GENOMIC DNA]</scope>
    <source>
        <strain evidence="3 4">DSM 11979</strain>
    </source>
</reference>
<sequence length="349" mass="40629">MSKIKEKLLSKSNQFNYYKDNYNRLIEENNRLTEELNELRNLISSPNLLNEINHIGSFCERNYIDYYLRDDFEEKFFNLFSGLSKENKKYLKIILLRTLFVAASKEDTLFLDDEIKRQQEFAAFEEKYISDKKIGDYKFISNNFTNHAFVDLGFTQEDKDFLKDKDFIDAGAFTGDSSIPLSKLTTGNVHAFEPFKESFNQLIKNIELNNIDNIVPVNSFLSDDIGEVSIYLSGDNYEGVTSDSEVRDYDQEFIVPAMTVDDYVDKNNLDVGFIKIDVEGAEQDLLKGAINTIKKYKPILFISIYHKPDDFFTIKPMIDSLGLDYEFEIAKEQPWTYISDTIIKCRVKK</sequence>
<evidence type="ECO:0000313" key="4">
    <source>
        <dbReference type="Proteomes" id="UP000245577"/>
    </source>
</evidence>
<dbReference type="OrthoDB" id="25645at2157"/>
<gene>
    <name evidence="3" type="ORF">MBBWO_00010</name>
</gene>